<keyword evidence="5 7" id="KW-0456">Lyase</keyword>
<dbReference type="Gene3D" id="3.40.190.10">
    <property type="entry name" value="Periplasmic binding protein-like II"/>
    <property type="match status" value="2"/>
</dbReference>
<dbReference type="AlphaFoldDB" id="A0A7D9H441"/>
<protein>
    <recommendedName>
        <fullName evidence="7">Membrane-bound lytic murein transglycosylase F</fullName>
        <ecNumber evidence="7">4.2.2.n1</ecNumber>
    </recommendedName>
    <alternativeName>
        <fullName evidence="7">Murein lyase F</fullName>
    </alternativeName>
</protein>
<accession>A0A7D9H441</accession>
<evidence type="ECO:0000256" key="4">
    <source>
        <dbReference type="ARBA" id="ARBA00023237"/>
    </source>
</evidence>
<dbReference type="EMBL" id="LR633967">
    <property type="protein sequence ID" value="VUX55914.1"/>
    <property type="molecule type" value="Genomic_DNA"/>
</dbReference>
<comment type="similarity">
    <text evidence="1">Belongs to the bacterial solute-binding protein 3 family.</text>
</comment>
<dbReference type="Gene3D" id="1.10.530.10">
    <property type="match status" value="1"/>
</dbReference>
<evidence type="ECO:0000256" key="6">
    <source>
        <dbReference type="ARBA" id="ARBA00023316"/>
    </source>
</evidence>
<feature type="active site" evidence="7">
    <location>
        <position position="299"/>
    </location>
</feature>
<dbReference type="InterPro" id="IPR008258">
    <property type="entry name" value="Transglycosylase_SLT_dom_1"/>
</dbReference>
<comment type="similarity">
    <text evidence="7">In the C-terminal section; belongs to the transglycosylase Slt family.</text>
</comment>
<dbReference type="HAMAP" id="MF_02016">
    <property type="entry name" value="MltF"/>
    <property type="match status" value="1"/>
</dbReference>
<comment type="caution">
    <text evidence="7">Lacks conserved residue(s) required for the propagation of feature annotation.</text>
</comment>
<dbReference type="SMART" id="SM00062">
    <property type="entry name" value="PBPb"/>
    <property type="match status" value="1"/>
</dbReference>
<proteinExistence type="inferred from homology"/>
<name>A0A7D9H441_9GAMM</name>
<feature type="domain" description="Solute-binding protein family 3/N-terminal" evidence="8">
    <location>
        <begin position="28"/>
        <end position="252"/>
    </location>
</feature>
<dbReference type="GO" id="GO:0008933">
    <property type="term" value="F:peptidoglycan lytic transglycosylase activity"/>
    <property type="evidence" value="ECO:0007669"/>
    <property type="project" value="UniProtKB-UniRule"/>
</dbReference>
<evidence type="ECO:0000256" key="3">
    <source>
        <dbReference type="ARBA" id="ARBA00023136"/>
    </source>
</evidence>
<dbReference type="SUPFAM" id="SSF53850">
    <property type="entry name" value="Periplasmic binding protein-like II"/>
    <property type="match status" value="1"/>
</dbReference>
<dbReference type="InterPro" id="IPR023346">
    <property type="entry name" value="Lysozyme-like_dom_sf"/>
</dbReference>
<dbReference type="Pfam" id="PF00497">
    <property type="entry name" value="SBP_bac_3"/>
    <property type="match status" value="1"/>
</dbReference>
<keyword evidence="3 7" id="KW-0472">Membrane</keyword>
<dbReference type="CDD" id="cd01009">
    <property type="entry name" value="PBP2_YfhD_N"/>
    <property type="match status" value="1"/>
</dbReference>
<keyword evidence="2 7" id="KW-0732">Signal</keyword>
<comment type="domain">
    <text evidence="7">The N-terminal domain does not have lytic activity and probably modulates enzymatic activity. The C-terminal domain is the catalytic active domain.</text>
</comment>
<dbReference type="GO" id="GO:0071555">
    <property type="term" value="P:cell wall organization"/>
    <property type="evidence" value="ECO:0007669"/>
    <property type="project" value="UniProtKB-KW"/>
</dbReference>
<comment type="function">
    <text evidence="7">Murein-degrading enzyme that degrades murein glycan strands and insoluble, high-molecular weight murein sacculi, with the concomitant formation of a 1,6-anhydromuramoyl product. Lytic transglycosylases (LTs) play an integral role in the metabolism of the peptidoglycan (PG) sacculus. Their lytic action creates space within the PG sacculus to allow for its expansion as well as for the insertion of various structures such as secretion systems and flagella.</text>
</comment>
<dbReference type="SUPFAM" id="SSF53955">
    <property type="entry name" value="Lysozyme-like"/>
    <property type="match status" value="1"/>
</dbReference>
<dbReference type="GO" id="GO:0009279">
    <property type="term" value="C:cell outer membrane"/>
    <property type="evidence" value="ECO:0007669"/>
    <property type="project" value="UniProtKB-SubCell"/>
</dbReference>
<gene>
    <name evidence="7 9" type="primary">mltF</name>
    <name evidence="9" type="ORF">JTBM06_V1_170001</name>
</gene>
<comment type="subcellular location">
    <subcellularLocation>
        <location evidence="7">Cell outer membrane</location>
        <topology evidence="7">Peripheral membrane protein</topology>
    </subcellularLocation>
    <text evidence="7">Attached to the inner leaflet of the outer membrane.</text>
</comment>
<dbReference type="InterPro" id="IPR023703">
    <property type="entry name" value="MltF"/>
</dbReference>
<organism evidence="9">
    <name type="scientific">uncultured Woeseiaceae bacterium</name>
    <dbReference type="NCBI Taxonomy" id="1983305"/>
    <lineage>
        <taxon>Bacteria</taxon>
        <taxon>Pseudomonadati</taxon>
        <taxon>Pseudomonadota</taxon>
        <taxon>Gammaproteobacteria</taxon>
        <taxon>Woeseiales</taxon>
        <taxon>Woeseiaceae</taxon>
        <taxon>environmental samples</taxon>
    </lineage>
</organism>
<evidence type="ECO:0000256" key="7">
    <source>
        <dbReference type="HAMAP-Rule" id="MF_02016"/>
    </source>
</evidence>
<evidence type="ECO:0000259" key="8">
    <source>
        <dbReference type="SMART" id="SM00062"/>
    </source>
</evidence>
<dbReference type="EC" id="4.2.2.n1" evidence="7"/>
<dbReference type="GO" id="GO:0009253">
    <property type="term" value="P:peptidoglycan catabolic process"/>
    <property type="evidence" value="ECO:0007669"/>
    <property type="project" value="TreeGrafter"/>
</dbReference>
<dbReference type="GO" id="GO:0016998">
    <property type="term" value="P:cell wall macromolecule catabolic process"/>
    <property type="evidence" value="ECO:0007669"/>
    <property type="project" value="UniProtKB-UniRule"/>
</dbReference>
<dbReference type="PANTHER" id="PTHR35936">
    <property type="entry name" value="MEMBRANE-BOUND LYTIC MUREIN TRANSGLYCOSYLASE F"/>
    <property type="match status" value="1"/>
</dbReference>
<evidence type="ECO:0000256" key="1">
    <source>
        <dbReference type="ARBA" id="ARBA00010333"/>
    </source>
</evidence>
<keyword evidence="4 7" id="KW-0998">Cell outer membrane</keyword>
<sequence>MFIAILAALLGTCSSPPSMIDQIIELGELRVVTRDTPTAYFVGPDGPAGPEYDLFRGFAESLGVSLVIETVESVSEILPHVNEGKSHMAAAGLSMTDSRREFLSFGYPYNSVDMHLIYKLGSGKPRSVEETIGRHIEVVASSSHSDMMDSLSVAYPELDWSENADVEVVDLLEKVARGELDFTIADSTEFNIQRHFYPELRIALDLQIADPIAWAFKKKEGDSLLARADEYLIRANRIGFLERVNDRYFGHTEKFDYVGTRAFIRHFESRLPRYREMFEGAADNAGVDWRLVAAIGYQESHWRSHAVSPTGVRGIMMLTQDTADYLDIEDRMDPASSIFGGARYFSRQTERIPDSVDEPDRTWMALAAYNVGFNHIKDARQIVEWQGGDPDTWVDLSQALPLLAKQKWYSRVPYGYARGWEPVLYVNNIRSYYNIIRWLTENEVIPDSEEETEAEAEPELIAFLAELGKFF</sequence>
<dbReference type="CDD" id="cd13403">
    <property type="entry name" value="MLTF-like"/>
    <property type="match status" value="1"/>
</dbReference>
<reference evidence="9" key="1">
    <citation type="submission" date="2019-07" db="EMBL/GenBank/DDBJ databases">
        <authorList>
            <person name="Weber M."/>
            <person name="Kostadinov I."/>
            <person name="Kostadinov D I."/>
        </authorList>
    </citation>
    <scope>NUCLEOTIDE SEQUENCE</scope>
    <source>
        <strain evidence="9">Gfbio:sag-sample-m06:053724c1-46a9-4a36-b237-ea2bf867836b</strain>
    </source>
</reference>
<evidence type="ECO:0000313" key="9">
    <source>
        <dbReference type="EMBL" id="VUX55914.1"/>
    </source>
</evidence>
<keyword evidence="6 7" id="KW-0961">Cell wall biogenesis/degradation</keyword>
<dbReference type="PANTHER" id="PTHR35936:SF32">
    <property type="entry name" value="MEMBRANE-BOUND LYTIC MUREIN TRANSGLYCOSYLASE F"/>
    <property type="match status" value="1"/>
</dbReference>
<evidence type="ECO:0000256" key="2">
    <source>
        <dbReference type="ARBA" id="ARBA00022729"/>
    </source>
</evidence>
<comment type="catalytic activity">
    <reaction evidence="7">
        <text>Exolytic cleavage of the (1-&gt;4)-beta-glycosidic linkage between N-acetylmuramic acid (MurNAc) and N-acetylglucosamine (GlcNAc) residues in peptidoglycan, from either the reducing or the non-reducing ends of the peptidoglycan chains, with concomitant formation of a 1,6-anhydrobond in the MurNAc residue.</text>
        <dbReference type="EC" id="4.2.2.n1"/>
    </reaction>
</comment>
<feature type="region of interest" description="LT domain" evidence="7">
    <location>
        <begin position="253"/>
        <end position="471"/>
    </location>
</feature>
<dbReference type="NCBIfam" id="NF008112">
    <property type="entry name" value="PRK10859.1"/>
    <property type="match status" value="1"/>
</dbReference>
<comment type="similarity">
    <text evidence="7">In the N-terminal section; belongs to the bacterial solute-binding protein 3 family.</text>
</comment>
<evidence type="ECO:0000256" key="5">
    <source>
        <dbReference type="ARBA" id="ARBA00023239"/>
    </source>
</evidence>
<dbReference type="Pfam" id="PF01464">
    <property type="entry name" value="SLT"/>
    <property type="match status" value="1"/>
</dbReference>
<dbReference type="InterPro" id="IPR001638">
    <property type="entry name" value="Solute-binding_3/MltF_N"/>
</dbReference>